<evidence type="ECO:0000313" key="1">
    <source>
        <dbReference type="EMBL" id="BBX87522.1"/>
    </source>
</evidence>
<reference evidence="1 2" key="1">
    <citation type="journal article" date="2019" name="Emerg. Microbes Infect.">
        <title>Comprehensive subspecies identification of 175 nontuberculous mycobacteria species based on 7547 genomic profiles.</title>
        <authorList>
            <person name="Matsumoto Y."/>
            <person name="Kinjo T."/>
            <person name="Motooka D."/>
            <person name="Nabeya D."/>
            <person name="Jung N."/>
            <person name="Uechi K."/>
            <person name="Horii T."/>
            <person name="Iida T."/>
            <person name="Fujita J."/>
            <person name="Nakamura S."/>
        </authorList>
    </citation>
    <scope>NUCLEOTIDE SEQUENCE [LARGE SCALE GENOMIC DNA]</scope>
    <source>
        <strain evidence="1 2">JCM 15296</strain>
    </source>
</reference>
<evidence type="ECO:0000313" key="2">
    <source>
        <dbReference type="Proteomes" id="UP000465609"/>
    </source>
</evidence>
<dbReference type="Proteomes" id="UP000465609">
    <property type="component" value="Chromosome"/>
</dbReference>
<accession>A0ABM7ILC1</accession>
<protein>
    <submittedName>
        <fullName evidence="1">Uncharacterized protein</fullName>
    </submittedName>
</protein>
<organism evidence="1 2">
    <name type="scientific">Mycolicibacterium aubagnense</name>
    <dbReference type="NCBI Taxonomy" id="319707"/>
    <lineage>
        <taxon>Bacteria</taxon>
        <taxon>Bacillati</taxon>
        <taxon>Actinomycetota</taxon>
        <taxon>Actinomycetes</taxon>
        <taxon>Mycobacteriales</taxon>
        <taxon>Mycobacteriaceae</taxon>
        <taxon>Mycolicibacterium</taxon>
    </lineage>
</organism>
<name>A0ABM7ILC1_9MYCO</name>
<gene>
    <name evidence="1" type="ORF">MAUB_53950</name>
</gene>
<proteinExistence type="predicted"/>
<keyword evidence="2" id="KW-1185">Reference proteome</keyword>
<sequence>MTPAATAVLRLRVRGRSLCHRGVGAGGGTTWMGGELKVVMSTSSTTTGGRRRVAPDPRDFGYKCPLVPTGFQANQNY</sequence>
<dbReference type="EMBL" id="AP022577">
    <property type="protein sequence ID" value="BBX87522.1"/>
    <property type="molecule type" value="Genomic_DNA"/>
</dbReference>